<dbReference type="PRINTS" id="PR00598">
    <property type="entry name" value="HTHMARR"/>
</dbReference>
<dbReference type="Pfam" id="PF01047">
    <property type="entry name" value="MarR"/>
    <property type="match status" value="1"/>
</dbReference>
<reference evidence="2 3" key="1">
    <citation type="submission" date="2019-03" db="EMBL/GenBank/DDBJ databases">
        <title>Genomic Encyclopedia of Type Strains, Phase IV (KMG-IV): sequencing the most valuable type-strain genomes for metagenomic binning, comparative biology and taxonomic classification.</title>
        <authorList>
            <person name="Goeker M."/>
        </authorList>
    </citation>
    <scope>NUCLEOTIDE SEQUENCE [LARGE SCALE GENOMIC DNA]</scope>
    <source>
        <strain evidence="2 3">DSM 25903</strain>
    </source>
</reference>
<feature type="domain" description="HTH marR-type" evidence="1">
    <location>
        <begin position="5"/>
        <end position="133"/>
    </location>
</feature>
<gene>
    <name evidence="2" type="ORF">EV668_4932</name>
</gene>
<organism evidence="2 3">
    <name type="scientific">Enterovirga rhinocerotis</name>
    <dbReference type="NCBI Taxonomy" id="1339210"/>
    <lineage>
        <taxon>Bacteria</taxon>
        <taxon>Pseudomonadati</taxon>
        <taxon>Pseudomonadota</taxon>
        <taxon>Alphaproteobacteria</taxon>
        <taxon>Hyphomicrobiales</taxon>
        <taxon>Methylobacteriaceae</taxon>
        <taxon>Enterovirga</taxon>
    </lineage>
</organism>
<protein>
    <submittedName>
        <fullName evidence="2">MarR family transcriptional regulator</fullName>
    </submittedName>
</protein>
<dbReference type="InterPro" id="IPR000835">
    <property type="entry name" value="HTH_MarR-typ"/>
</dbReference>
<accession>A0A4R7BHI1</accession>
<sequence>MADESPCTCTTLRRLTRMVTTAYDETMKPSGLRVTQFSVLRTLARLGPLSVTRLAAEAGLDRSTMGRNLDPLEREGFVRITVGEADHRERVATLTEAGEEAIVQATPFWDAAQREMARRISPSTINMLVRQLQ</sequence>
<dbReference type="InterPro" id="IPR036388">
    <property type="entry name" value="WH-like_DNA-bd_sf"/>
</dbReference>
<dbReference type="OrthoDB" id="2287011at2"/>
<evidence type="ECO:0000313" key="3">
    <source>
        <dbReference type="Proteomes" id="UP000295122"/>
    </source>
</evidence>
<dbReference type="EMBL" id="SNZR01000019">
    <property type="protein sequence ID" value="TDR84571.1"/>
    <property type="molecule type" value="Genomic_DNA"/>
</dbReference>
<name>A0A4R7BHI1_9HYPH</name>
<evidence type="ECO:0000259" key="1">
    <source>
        <dbReference type="PROSITE" id="PS50995"/>
    </source>
</evidence>
<dbReference type="Proteomes" id="UP000295122">
    <property type="component" value="Unassembled WGS sequence"/>
</dbReference>
<dbReference type="InterPro" id="IPR039422">
    <property type="entry name" value="MarR/SlyA-like"/>
</dbReference>
<dbReference type="AlphaFoldDB" id="A0A4R7BHI1"/>
<comment type="caution">
    <text evidence="2">The sequence shown here is derived from an EMBL/GenBank/DDBJ whole genome shotgun (WGS) entry which is preliminary data.</text>
</comment>
<dbReference type="SMART" id="SM00347">
    <property type="entry name" value="HTH_MARR"/>
    <property type="match status" value="1"/>
</dbReference>
<dbReference type="GO" id="GO:0003700">
    <property type="term" value="F:DNA-binding transcription factor activity"/>
    <property type="evidence" value="ECO:0007669"/>
    <property type="project" value="InterPro"/>
</dbReference>
<dbReference type="Gene3D" id="1.10.10.10">
    <property type="entry name" value="Winged helix-like DNA-binding domain superfamily/Winged helix DNA-binding domain"/>
    <property type="match status" value="1"/>
</dbReference>
<keyword evidence="3" id="KW-1185">Reference proteome</keyword>
<dbReference type="GO" id="GO:0006950">
    <property type="term" value="P:response to stress"/>
    <property type="evidence" value="ECO:0007669"/>
    <property type="project" value="TreeGrafter"/>
</dbReference>
<proteinExistence type="predicted"/>
<dbReference type="SUPFAM" id="SSF46785">
    <property type="entry name" value="Winged helix' DNA-binding domain"/>
    <property type="match status" value="1"/>
</dbReference>
<dbReference type="PANTHER" id="PTHR33164">
    <property type="entry name" value="TRANSCRIPTIONAL REGULATOR, MARR FAMILY"/>
    <property type="match status" value="1"/>
</dbReference>
<evidence type="ECO:0000313" key="2">
    <source>
        <dbReference type="EMBL" id="TDR84571.1"/>
    </source>
</evidence>
<dbReference type="InterPro" id="IPR036390">
    <property type="entry name" value="WH_DNA-bd_sf"/>
</dbReference>
<dbReference type="PANTHER" id="PTHR33164:SF105">
    <property type="entry name" value="TRANSCRIPTIONAL REPRESSOR PROTEIN-RELATED"/>
    <property type="match status" value="1"/>
</dbReference>
<dbReference type="PROSITE" id="PS50995">
    <property type="entry name" value="HTH_MARR_2"/>
    <property type="match status" value="1"/>
</dbReference>